<organism evidence="3 4">
    <name type="scientific">Robertmurraya siralis</name>
    <dbReference type="NCBI Taxonomy" id="77777"/>
    <lineage>
        <taxon>Bacteria</taxon>
        <taxon>Bacillati</taxon>
        <taxon>Bacillota</taxon>
        <taxon>Bacilli</taxon>
        <taxon>Bacillales</taxon>
        <taxon>Bacillaceae</taxon>
        <taxon>Robertmurraya</taxon>
    </lineage>
</organism>
<evidence type="ECO:0000313" key="3">
    <source>
        <dbReference type="EMBL" id="GIN63588.1"/>
    </source>
</evidence>
<feature type="signal peptide" evidence="2">
    <location>
        <begin position="1"/>
        <end position="24"/>
    </location>
</feature>
<sequence>MKFKNLSLTLFAALLFTGVLTGCADQNEVDTEENETETPGETETEETNE</sequence>
<accession>A0A920BV60</accession>
<reference evidence="3" key="1">
    <citation type="submission" date="2021-03" db="EMBL/GenBank/DDBJ databases">
        <title>Antimicrobial resistance genes in bacteria isolated from Japanese honey, and their potential for conferring macrolide and lincosamide resistance in the American foulbrood pathogen Paenibacillus larvae.</title>
        <authorList>
            <person name="Okamoto M."/>
            <person name="Kumagai M."/>
            <person name="Kanamori H."/>
            <person name="Takamatsu D."/>
        </authorList>
    </citation>
    <scope>NUCLEOTIDE SEQUENCE</scope>
    <source>
        <strain evidence="3">J27TS8</strain>
    </source>
</reference>
<feature type="chain" id="PRO_5037725235" evidence="2">
    <location>
        <begin position="25"/>
        <end position="49"/>
    </location>
</feature>
<evidence type="ECO:0000313" key="4">
    <source>
        <dbReference type="Proteomes" id="UP000682111"/>
    </source>
</evidence>
<comment type="caution">
    <text evidence="3">The sequence shown here is derived from an EMBL/GenBank/DDBJ whole genome shotgun (WGS) entry which is preliminary data.</text>
</comment>
<dbReference type="PROSITE" id="PS51257">
    <property type="entry name" value="PROKAR_LIPOPROTEIN"/>
    <property type="match status" value="1"/>
</dbReference>
<name>A0A920BV60_9BACI</name>
<evidence type="ECO:0000256" key="1">
    <source>
        <dbReference type="SAM" id="MobiDB-lite"/>
    </source>
</evidence>
<gene>
    <name evidence="3" type="ORF">J27TS8_35810</name>
</gene>
<keyword evidence="2" id="KW-0732">Signal</keyword>
<feature type="region of interest" description="Disordered" evidence="1">
    <location>
        <begin position="26"/>
        <end position="49"/>
    </location>
</feature>
<dbReference type="RefSeq" id="WP_170943546.1">
    <property type="nucleotide sequence ID" value="NZ_BORC01000007.1"/>
</dbReference>
<proteinExistence type="predicted"/>
<evidence type="ECO:0000256" key="2">
    <source>
        <dbReference type="SAM" id="SignalP"/>
    </source>
</evidence>
<feature type="compositionally biased region" description="Acidic residues" evidence="1">
    <location>
        <begin position="27"/>
        <end position="49"/>
    </location>
</feature>
<protein>
    <submittedName>
        <fullName evidence="3">Uncharacterized protein</fullName>
    </submittedName>
</protein>
<dbReference type="EMBL" id="BORC01000007">
    <property type="protein sequence ID" value="GIN63588.1"/>
    <property type="molecule type" value="Genomic_DNA"/>
</dbReference>
<dbReference type="AlphaFoldDB" id="A0A920BV60"/>
<keyword evidence="4" id="KW-1185">Reference proteome</keyword>
<dbReference type="Proteomes" id="UP000682111">
    <property type="component" value="Unassembled WGS sequence"/>
</dbReference>